<keyword evidence="2" id="KW-1133">Transmembrane helix</keyword>
<evidence type="ECO:0000256" key="1">
    <source>
        <dbReference type="SAM" id="MobiDB-lite"/>
    </source>
</evidence>
<comment type="caution">
    <text evidence="3">The sequence shown here is derived from an EMBL/GenBank/DDBJ whole genome shotgun (WGS) entry which is preliminary data.</text>
</comment>
<gene>
    <name evidence="3" type="ORF">GCM10010430_51660</name>
</gene>
<evidence type="ECO:0000313" key="3">
    <source>
        <dbReference type="EMBL" id="GAA2261152.1"/>
    </source>
</evidence>
<dbReference type="Proteomes" id="UP001500305">
    <property type="component" value="Unassembled WGS sequence"/>
</dbReference>
<accession>A0ABP5RGH4</accession>
<feature type="compositionally biased region" description="Low complexity" evidence="1">
    <location>
        <begin position="105"/>
        <end position="150"/>
    </location>
</feature>
<feature type="transmembrane region" description="Helical" evidence="2">
    <location>
        <begin position="44"/>
        <end position="65"/>
    </location>
</feature>
<evidence type="ECO:0000313" key="4">
    <source>
        <dbReference type="Proteomes" id="UP001500305"/>
    </source>
</evidence>
<organism evidence="3 4">
    <name type="scientific">Kitasatospora cystarginea</name>
    <dbReference type="NCBI Taxonomy" id="58350"/>
    <lineage>
        <taxon>Bacteria</taxon>
        <taxon>Bacillati</taxon>
        <taxon>Actinomycetota</taxon>
        <taxon>Actinomycetes</taxon>
        <taxon>Kitasatosporales</taxon>
        <taxon>Streptomycetaceae</taxon>
        <taxon>Kitasatospora</taxon>
    </lineage>
</organism>
<name>A0ABP5RGH4_9ACTN</name>
<keyword evidence="2" id="KW-0472">Membrane</keyword>
<keyword evidence="4" id="KW-1185">Reference proteome</keyword>
<dbReference type="EMBL" id="BAAATR010000026">
    <property type="protein sequence ID" value="GAA2261152.1"/>
    <property type="molecule type" value="Genomic_DNA"/>
</dbReference>
<proteinExistence type="predicted"/>
<sequence length="266" mass="26211">MTETRGTGPAWTGEPLVTATTQPDWAALAERHEQEVRRRKQIRVVAAGVAATAAIGGIIATVVQISGSEGNAAHPAASGVNRVDGAHSPSVDANASTPAAPTEGASPSAQASASVSASGTPSTAASRPATPTAAAPAAPTAPSPSDSPGSKGRPTPPPAAANPYNAGQVCGSGYKVVDSHGLGGASVYLLFNDATGNNCVVTIPDHPGGAVPMNATLAVQGGASAGNPGSFTYYAGPVTEHAPKNCVRWGGSYQGNNWSSGWSHCG</sequence>
<feature type="region of interest" description="Disordered" evidence="1">
    <location>
        <begin position="70"/>
        <end position="164"/>
    </location>
</feature>
<reference evidence="4" key="1">
    <citation type="journal article" date="2019" name="Int. J. Syst. Evol. Microbiol.">
        <title>The Global Catalogue of Microorganisms (GCM) 10K type strain sequencing project: providing services to taxonomists for standard genome sequencing and annotation.</title>
        <authorList>
            <consortium name="The Broad Institute Genomics Platform"/>
            <consortium name="The Broad Institute Genome Sequencing Center for Infectious Disease"/>
            <person name="Wu L."/>
            <person name="Ma J."/>
        </authorList>
    </citation>
    <scope>NUCLEOTIDE SEQUENCE [LARGE SCALE GENOMIC DNA]</scope>
    <source>
        <strain evidence="4">JCM 7356</strain>
    </source>
</reference>
<dbReference type="RefSeq" id="WP_344638892.1">
    <property type="nucleotide sequence ID" value="NZ_BAAATR010000026.1"/>
</dbReference>
<keyword evidence="2" id="KW-0812">Transmembrane</keyword>
<evidence type="ECO:0000256" key="2">
    <source>
        <dbReference type="SAM" id="Phobius"/>
    </source>
</evidence>
<protein>
    <submittedName>
        <fullName evidence="3">Uncharacterized protein</fullName>
    </submittedName>
</protein>